<proteinExistence type="predicted"/>
<dbReference type="InterPro" id="IPR011990">
    <property type="entry name" value="TPR-like_helical_dom_sf"/>
</dbReference>
<feature type="chain" id="PRO_5043448112" evidence="1">
    <location>
        <begin position="22"/>
        <end position="265"/>
    </location>
</feature>
<evidence type="ECO:0000256" key="1">
    <source>
        <dbReference type="SAM" id="SignalP"/>
    </source>
</evidence>
<dbReference type="AlphaFoldDB" id="A0AAU7QQ59"/>
<dbReference type="RefSeq" id="WP_007809555.1">
    <property type="nucleotide sequence ID" value="NZ_CP157948.1"/>
</dbReference>
<reference evidence="2" key="1">
    <citation type="submission" date="2024-06" db="EMBL/GenBank/DDBJ databases">
        <authorList>
            <person name="Sun Y."/>
        </authorList>
    </citation>
    <scope>NUCLEOTIDE SEQUENCE</scope>
    <source>
        <strain evidence="2">IGA1.0</strain>
    </source>
</reference>
<keyword evidence="1" id="KW-0732">Signal</keyword>
<dbReference type="EMBL" id="CP157948">
    <property type="protein sequence ID" value="XBS90878.1"/>
    <property type="molecule type" value="Genomic_DNA"/>
</dbReference>
<name>A0AAU7QQ59_9GAMM</name>
<evidence type="ECO:0000313" key="2">
    <source>
        <dbReference type="EMBL" id="XBS90878.1"/>
    </source>
</evidence>
<gene>
    <name evidence="2" type="ORF">ABNK63_04325</name>
</gene>
<organism evidence="2">
    <name type="scientific">Rhodanobacter sp. IGA1.0</name>
    <dbReference type="NCBI Taxonomy" id="3158582"/>
    <lineage>
        <taxon>Bacteria</taxon>
        <taxon>Pseudomonadati</taxon>
        <taxon>Pseudomonadota</taxon>
        <taxon>Gammaproteobacteria</taxon>
        <taxon>Lysobacterales</taxon>
        <taxon>Rhodanobacteraceae</taxon>
        <taxon>Rhodanobacter</taxon>
    </lineage>
</organism>
<dbReference type="PROSITE" id="PS51257">
    <property type="entry name" value="PROKAR_LIPOPROTEIN"/>
    <property type="match status" value="1"/>
</dbReference>
<accession>A0AAU7QQ59</accession>
<protein>
    <submittedName>
        <fullName evidence="2">Sel1 repeat family protein</fullName>
    </submittedName>
</protein>
<dbReference type="SUPFAM" id="SSF81901">
    <property type="entry name" value="HCP-like"/>
    <property type="match status" value="1"/>
</dbReference>
<dbReference type="Gene3D" id="1.25.40.10">
    <property type="entry name" value="Tetratricopeptide repeat domain"/>
    <property type="match status" value="1"/>
</dbReference>
<sequence>MKFRLQFASLLLSASVGCTLAATGTPVVDQDMRDTLRAMSDASTWGHPDQFGQYAGMQRYAKGEYADALKYFLIGAKYADKLSQLSIGLMYLHGDGVATNLILAYAWTAVSAERGYPQFVATRDRIWASLTPSQQVEAIRAQTIITAEYGDSVAKPRMTRELNYWRTQMTGSHIGFDSGVQHVDKAMLSGGVPSANCARRTLGNVPIAGCGGDVYARWRWDPKTYYSVVDSNWKGKVTVGDVQPVTVPPTRNAVRTPADGHIDGK</sequence>
<feature type="signal peptide" evidence="1">
    <location>
        <begin position="1"/>
        <end position="21"/>
    </location>
</feature>